<dbReference type="RefSeq" id="WP_378113663.1">
    <property type="nucleotide sequence ID" value="NZ_JBHSNC010000056.1"/>
</dbReference>
<keyword evidence="1" id="KW-0472">Membrane</keyword>
<keyword evidence="1" id="KW-1133">Transmembrane helix</keyword>
<gene>
    <name evidence="2" type="ORF">ACFPQ4_19960</name>
</gene>
<evidence type="ECO:0000313" key="3">
    <source>
        <dbReference type="Proteomes" id="UP001596108"/>
    </source>
</evidence>
<feature type="transmembrane region" description="Helical" evidence="1">
    <location>
        <begin position="36"/>
        <end position="55"/>
    </location>
</feature>
<dbReference type="Proteomes" id="UP001596108">
    <property type="component" value="Unassembled WGS sequence"/>
</dbReference>
<protein>
    <submittedName>
        <fullName evidence="2">DUF2953 domain-containing protein</fullName>
    </submittedName>
</protein>
<dbReference type="InterPro" id="IPR021338">
    <property type="entry name" value="DUF2953"/>
</dbReference>
<keyword evidence="3" id="KW-1185">Reference proteome</keyword>
<sequence length="228" mass="26009">MAFWLWVVIGVIAIALIVALASRIRIRVRYSRSGRLDQLVVIVQALYGLFHYQFVLPSIVISGLNIIYRERKVGGIATIREEKKNKRKLGIGTMRRYWRSYRAIQLSTRKFTKWLRTTMKKVECTRWRLDFRVGTGDAAQTAVLTGLLWAVAGCASGVAGQFIRLATKPQSRIEPNYSATEFSAVWEADFQIRAFAACWSIIRLGTRTLHYGKALRAWRSTLAPPERA</sequence>
<accession>A0ABW0R5Y2</accession>
<proteinExistence type="predicted"/>
<dbReference type="Pfam" id="PF11167">
    <property type="entry name" value="DUF2953"/>
    <property type="match status" value="1"/>
</dbReference>
<feature type="transmembrane region" description="Helical" evidence="1">
    <location>
        <begin position="6"/>
        <end position="24"/>
    </location>
</feature>
<evidence type="ECO:0000313" key="2">
    <source>
        <dbReference type="EMBL" id="MFC5531697.1"/>
    </source>
</evidence>
<dbReference type="EMBL" id="JBHSNC010000056">
    <property type="protein sequence ID" value="MFC5531697.1"/>
    <property type="molecule type" value="Genomic_DNA"/>
</dbReference>
<name>A0ABW0R5Y2_9BACL</name>
<comment type="caution">
    <text evidence="2">The sequence shown here is derived from an EMBL/GenBank/DDBJ whole genome shotgun (WGS) entry which is preliminary data.</text>
</comment>
<organism evidence="2 3">
    <name type="scientific">Cohnella yongneupensis</name>
    <dbReference type="NCBI Taxonomy" id="425006"/>
    <lineage>
        <taxon>Bacteria</taxon>
        <taxon>Bacillati</taxon>
        <taxon>Bacillota</taxon>
        <taxon>Bacilli</taxon>
        <taxon>Bacillales</taxon>
        <taxon>Paenibacillaceae</taxon>
        <taxon>Cohnella</taxon>
    </lineage>
</organism>
<keyword evidence="1" id="KW-0812">Transmembrane</keyword>
<reference evidence="3" key="1">
    <citation type="journal article" date="2019" name="Int. J. Syst. Evol. Microbiol.">
        <title>The Global Catalogue of Microorganisms (GCM) 10K type strain sequencing project: providing services to taxonomists for standard genome sequencing and annotation.</title>
        <authorList>
            <consortium name="The Broad Institute Genomics Platform"/>
            <consortium name="The Broad Institute Genome Sequencing Center for Infectious Disease"/>
            <person name="Wu L."/>
            <person name="Ma J."/>
        </authorList>
    </citation>
    <scope>NUCLEOTIDE SEQUENCE [LARGE SCALE GENOMIC DNA]</scope>
    <source>
        <strain evidence="3">CGMCC 1.18578</strain>
    </source>
</reference>
<evidence type="ECO:0000256" key="1">
    <source>
        <dbReference type="SAM" id="Phobius"/>
    </source>
</evidence>